<dbReference type="PROSITE" id="PS52050">
    <property type="entry name" value="WYL"/>
    <property type="match status" value="1"/>
</dbReference>
<dbReference type="InterPro" id="IPR026881">
    <property type="entry name" value="WYL_dom"/>
</dbReference>
<proteinExistence type="predicted"/>
<dbReference type="Proteomes" id="UP000034166">
    <property type="component" value="Unassembled WGS sequence"/>
</dbReference>
<organism evidence="2 3">
    <name type="scientific">Mesobacillus campisalis</name>
    <dbReference type="NCBI Taxonomy" id="1408103"/>
    <lineage>
        <taxon>Bacteria</taxon>
        <taxon>Bacillati</taxon>
        <taxon>Bacillota</taxon>
        <taxon>Bacilli</taxon>
        <taxon>Bacillales</taxon>
        <taxon>Bacillaceae</taxon>
        <taxon>Mesobacillus</taxon>
    </lineage>
</organism>
<evidence type="ECO:0000313" key="3">
    <source>
        <dbReference type="Proteomes" id="UP000034166"/>
    </source>
</evidence>
<accession>A0A0M2SS80</accession>
<protein>
    <recommendedName>
        <fullName evidence="1">WYL domain-containing protein</fullName>
    </recommendedName>
</protein>
<name>A0A0M2SS80_9BACI</name>
<sequence length="74" mass="8554">MNGVLKRALEAKQPVQLIYLDASSKITQRKVLPLELEGKMLRAHCFLRNQTRLFNTDNILSVFPADKKRWQKSG</sequence>
<comment type="caution">
    <text evidence="2">The sequence shown here is derived from an EMBL/GenBank/DDBJ whole genome shotgun (WGS) entry which is preliminary data.</text>
</comment>
<dbReference type="RefSeq" id="WP_046524892.1">
    <property type="nucleotide sequence ID" value="NZ_LAYY01000019.1"/>
</dbReference>
<dbReference type="OrthoDB" id="2112405at2"/>
<dbReference type="AlphaFoldDB" id="A0A0M2SS80"/>
<dbReference type="PATRIC" id="fig|1408103.3.peg.3702"/>
<feature type="domain" description="WYL" evidence="1">
    <location>
        <begin position="4"/>
        <end position="62"/>
    </location>
</feature>
<evidence type="ECO:0000313" key="2">
    <source>
        <dbReference type="EMBL" id="KKK37008.1"/>
    </source>
</evidence>
<gene>
    <name evidence="2" type="ORF">WQ57_16635</name>
</gene>
<reference evidence="2 3" key="1">
    <citation type="submission" date="2015-04" db="EMBL/GenBank/DDBJ databases">
        <title>Taxonomic description and genome sequence of Bacillus campisalis sp. nov., a novel member of the genus Bacillus isolated from solar saltern.</title>
        <authorList>
            <person name="Mathan Kumar R."/>
            <person name="Kaur G."/>
            <person name="Kumar A."/>
            <person name="Singh N.K."/>
            <person name="Kaur N."/>
            <person name="Kumar N."/>
            <person name="Mayilraj S."/>
        </authorList>
    </citation>
    <scope>NUCLEOTIDE SEQUENCE [LARGE SCALE GENOMIC DNA]</scope>
    <source>
        <strain evidence="2 3">SA2-6</strain>
    </source>
</reference>
<dbReference type="Pfam" id="PF13280">
    <property type="entry name" value="WYL"/>
    <property type="match status" value="1"/>
</dbReference>
<keyword evidence="3" id="KW-1185">Reference proteome</keyword>
<evidence type="ECO:0000259" key="1">
    <source>
        <dbReference type="Pfam" id="PF13280"/>
    </source>
</evidence>
<dbReference type="EMBL" id="LAYY01000019">
    <property type="protein sequence ID" value="KKK37008.1"/>
    <property type="molecule type" value="Genomic_DNA"/>
</dbReference>